<accession>A0A5B9PHJ0</accession>
<dbReference type="PANTHER" id="PTHR12147">
    <property type="entry name" value="METALLOPEPTIDASE M28 FAMILY MEMBER"/>
    <property type="match status" value="1"/>
</dbReference>
<dbReference type="GO" id="GO:0004177">
    <property type="term" value="F:aminopeptidase activity"/>
    <property type="evidence" value="ECO:0007669"/>
    <property type="project" value="UniProtKB-KW"/>
</dbReference>
<organism evidence="2 3">
    <name type="scientific">Mariniblastus fucicola</name>
    <dbReference type="NCBI Taxonomy" id="980251"/>
    <lineage>
        <taxon>Bacteria</taxon>
        <taxon>Pseudomonadati</taxon>
        <taxon>Planctomycetota</taxon>
        <taxon>Planctomycetia</taxon>
        <taxon>Pirellulales</taxon>
        <taxon>Pirellulaceae</taxon>
        <taxon>Mariniblastus</taxon>
    </lineage>
</organism>
<dbReference type="OrthoDB" id="9762302at2"/>
<dbReference type="EMBL" id="CP042912">
    <property type="protein sequence ID" value="QEG24106.1"/>
    <property type="molecule type" value="Genomic_DNA"/>
</dbReference>
<dbReference type="SUPFAM" id="SSF53187">
    <property type="entry name" value="Zn-dependent exopeptidases"/>
    <property type="match status" value="1"/>
</dbReference>
<gene>
    <name evidence="2" type="ORF">MFFC18_40220</name>
</gene>
<sequence>MFRSGLVLFAITLFAVTTRCESVAQETNPKNSKANETVAADSAEDQIDFQASLKNHVEHLATTIGERNLQHHEALCEAADYVEAQLKSFKLTPTIQTFKVRGLDCHNIAVEIKGSKNPDQIVIVGAHYDSARGTPGANDNGSGTAALLVLAEHFSNSTPAFQPDRTLRFVAFTNEEPPYFQTRDEMGSWVYAESCRLEDQNIVAVISLETMGFYTEEANSQKYPPPLDRLYPSTGNFIGVVGNIGSGKLMRKFLKSFKANSDVPAEGASLPGTMPGVGWSDHWSFWQEGYEGLMITDTAPFRYPHYHRKTDSLDKINFPVFAKVVEGLVRPIEELVTQ</sequence>
<dbReference type="Pfam" id="PF04389">
    <property type="entry name" value="Peptidase_M28"/>
    <property type="match status" value="1"/>
</dbReference>
<proteinExistence type="predicted"/>
<keyword evidence="2" id="KW-0645">Protease</keyword>
<keyword evidence="2" id="KW-0031">Aminopeptidase</keyword>
<dbReference type="AlphaFoldDB" id="A0A5B9PHJ0"/>
<evidence type="ECO:0000313" key="3">
    <source>
        <dbReference type="Proteomes" id="UP000322214"/>
    </source>
</evidence>
<dbReference type="GO" id="GO:0006508">
    <property type="term" value="P:proteolysis"/>
    <property type="evidence" value="ECO:0007669"/>
    <property type="project" value="InterPro"/>
</dbReference>
<evidence type="ECO:0000259" key="1">
    <source>
        <dbReference type="Pfam" id="PF04389"/>
    </source>
</evidence>
<dbReference type="STRING" id="980251.GCA_001642875_02212"/>
<keyword evidence="2" id="KW-0378">Hydrolase</keyword>
<dbReference type="GO" id="GO:0008235">
    <property type="term" value="F:metalloexopeptidase activity"/>
    <property type="evidence" value="ECO:0007669"/>
    <property type="project" value="InterPro"/>
</dbReference>
<protein>
    <submittedName>
        <fullName evidence="2">Aminopeptidase S</fullName>
        <ecNumber evidence="2">3.4.11.24</ecNumber>
    </submittedName>
</protein>
<feature type="domain" description="Peptidase M28" evidence="1">
    <location>
        <begin position="107"/>
        <end position="325"/>
    </location>
</feature>
<evidence type="ECO:0000313" key="2">
    <source>
        <dbReference type="EMBL" id="QEG24106.1"/>
    </source>
</evidence>
<dbReference type="RefSeq" id="WP_084417138.1">
    <property type="nucleotide sequence ID" value="NZ_CP042912.1"/>
</dbReference>
<dbReference type="InterPro" id="IPR045175">
    <property type="entry name" value="M28_fam"/>
</dbReference>
<dbReference type="Proteomes" id="UP000322214">
    <property type="component" value="Chromosome"/>
</dbReference>
<reference evidence="2 3" key="1">
    <citation type="submission" date="2019-08" db="EMBL/GenBank/DDBJ databases">
        <title>Deep-cultivation of Planctomycetes and their phenomic and genomic characterization uncovers novel biology.</title>
        <authorList>
            <person name="Wiegand S."/>
            <person name="Jogler M."/>
            <person name="Boedeker C."/>
            <person name="Pinto D."/>
            <person name="Vollmers J."/>
            <person name="Rivas-Marin E."/>
            <person name="Kohn T."/>
            <person name="Peeters S.H."/>
            <person name="Heuer A."/>
            <person name="Rast P."/>
            <person name="Oberbeckmann S."/>
            <person name="Bunk B."/>
            <person name="Jeske O."/>
            <person name="Meyerdierks A."/>
            <person name="Storesund J.E."/>
            <person name="Kallscheuer N."/>
            <person name="Luecker S."/>
            <person name="Lage O.M."/>
            <person name="Pohl T."/>
            <person name="Merkel B.J."/>
            <person name="Hornburger P."/>
            <person name="Mueller R.-W."/>
            <person name="Bruemmer F."/>
            <person name="Labrenz M."/>
            <person name="Spormann A.M."/>
            <person name="Op den Camp H."/>
            <person name="Overmann J."/>
            <person name="Amann R."/>
            <person name="Jetten M.S.M."/>
            <person name="Mascher T."/>
            <person name="Medema M.H."/>
            <person name="Devos D.P."/>
            <person name="Kaster A.-K."/>
            <person name="Ovreas L."/>
            <person name="Rohde M."/>
            <person name="Galperin M.Y."/>
            <person name="Jogler C."/>
        </authorList>
    </citation>
    <scope>NUCLEOTIDE SEQUENCE [LARGE SCALE GENOMIC DNA]</scope>
    <source>
        <strain evidence="2 3">FC18</strain>
    </source>
</reference>
<keyword evidence="3" id="KW-1185">Reference proteome</keyword>
<dbReference type="KEGG" id="mff:MFFC18_40220"/>
<dbReference type="InterPro" id="IPR007484">
    <property type="entry name" value="Peptidase_M28"/>
</dbReference>
<dbReference type="EC" id="3.4.11.24" evidence="2"/>
<dbReference type="PANTHER" id="PTHR12147:SF26">
    <property type="entry name" value="PEPTIDASE M28 DOMAIN-CONTAINING PROTEIN"/>
    <property type="match status" value="1"/>
</dbReference>
<dbReference type="Gene3D" id="3.40.630.10">
    <property type="entry name" value="Zn peptidases"/>
    <property type="match status" value="1"/>
</dbReference>
<name>A0A5B9PHJ0_9BACT</name>